<feature type="region of interest" description="Disordered" evidence="1">
    <location>
        <begin position="256"/>
        <end position="275"/>
    </location>
</feature>
<keyword evidence="2" id="KW-0472">Membrane</keyword>
<reference evidence="4 5" key="1">
    <citation type="submission" date="2019-09" db="EMBL/GenBank/DDBJ databases">
        <title>Whole-genome sequence of the purple sulfur bacterium Thiohalocapsa marina DSM 19078.</title>
        <authorList>
            <person name="Kyndt J.A."/>
            <person name="Meyer T.E."/>
        </authorList>
    </citation>
    <scope>NUCLEOTIDE SEQUENCE [LARGE SCALE GENOMIC DNA]</scope>
    <source>
        <strain evidence="4 5">DSM 19078</strain>
    </source>
</reference>
<proteinExistence type="predicted"/>
<dbReference type="SMART" id="SM00332">
    <property type="entry name" value="PP2Cc"/>
    <property type="match status" value="1"/>
</dbReference>
<dbReference type="CDD" id="cd00143">
    <property type="entry name" value="PP2Cc"/>
    <property type="match status" value="1"/>
</dbReference>
<accession>A0A5M8FNH6</accession>
<feature type="compositionally biased region" description="Low complexity" evidence="1">
    <location>
        <begin position="410"/>
        <end position="425"/>
    </location>
</feature>
<keyword evidence="2" id="KW-0812">Transmembrane</keyword>
<protein>
    <submittedName>
        <fullName evidence="4">SpoIIE family protein phosphatase</fullName>
    </submittedName>
</protein>
<dbReference type="PROSITE" id="PS51746">
    <property type="entry name" value="PPM_2"/>
    <property type="match status" value="1"/>
</dbReference>
<keyword evidence="2" id="KW-1133">Transmembrane helix</keyword>
<dbReference type="EMBL" id="VWXX01000046">
    <property type="protein sequence ID" value="KAA6182482.1"/>
    <property type="molecule type" value="Genomic_DNA"/>
</dbReference>
<dbReference type="Pfam" id="PF13672">
    <property type="entry name" value="PP2C_2"/>
    <property type="match status" value="1"/>
</dbReference>
<gene>
    <name evidence="4" type="ORF">F2Q65_17860</name>
</gene>
<evidence type="ECO:0000256" key="1">
    <source>
        <dbReference type="SAM" id="MobiDB-lite"/>
    </source>
</evidence>
<evidence type="ECO:0000259" key="3">
    <source>
        <dbReference type="PROSITE" id="PS51746"/>
    </source>
</evidence>
<dbReference type="Proteomes" id="UP000322981">
    <property type="component" value="Unassembled WGS sequence"/>
</dbReference>
<dbReference type="OrthoDB" id="9801841at2"/>
<sequence>MNLSPGNAQWIGQRSEQQDAFGFVGFEQAYFRSHAGVLAVVADGMGGLYNGHEASRRALQVMLDAYRDKRPDESIPDALVRCLAGANSAVHALAQDSDGEGNVGTTLVAAAVRDGQLFWVSAGDSRLYLYRQADGSLTQCTQDHSYGNELMPRVSSGEMTREEVERHPDRDALTSFLGLSEVPKVDRNLRPVQIDQGDRLLLCSDGVYGVLSEDELKGALRLGAQAAADALVALIQQKRLPRQDNATVAILAVQGDSASPKSVEPETRRLHPGKPRRRRRPVLVLLGLLLLVMLVVLAVLWFRGDLPLPWRGAADVSHDAVHASERTPAASVGPTPDARDRDALPVSDDPKTPAPFAGSAASSPQAKEPATLPPEARSEPEPEAQARSAENDAGDRDPVAEPQREGSLQSAGSAAEAPGSESPRE</sequence>
<dbReference type="InterPro" id="IPR036457">
    <property type="entry name" value="PPM-type-like_dom_sf"/>
</dbReference>
<keyword evidence="5" id="KW-1185">Reference proteome</keyword>
<feature type="transmembrane region" description="Helical" evidence="2">
    <location>
        <begin position="282"/>
        <end position="302"/>
    </location>
</feature>
<dbReference type="InterPro" id="IPR001932">
    <property type="entry name" value="PPM-type_phosphatase-like_dom"/>
</dbReference>
<dbReference type="Gene3D" id="3.60.40.10">
    <property type="entry name" value="PPM-type phosphatase domain"/>
    <property type="match status" value="1"/>
</dbReference>
<dbReference type="AlphaFoldDB" id="A0A5M8FNH6"/>
<dbReference type="SMART" id="SM00331">
    <property type="entry name" value="PP2C_SIG"/>
    <property type="match status" value="1"/>
</dbReference>
<comment type="caution">
    <text evidence="4">The sequence shown here is derived from an EMBL/GenBank/DDBJ whole genome shotgun (WGS) entry which is preliminary data.</text>
</comment>
<feature type="region of interest" description="Disordered" evidence="1">
    <location>
        <begin position="321"/>
        <end position="425"/>
    </location>
</feature>
<name>A0A5M8FNH6_9GAMM</name>
<evidence type="ECO:0000313" key="5">
    <source>
        <dbReference type="Proteomes" id="UP000322981"/>
    </source>
</evidence>
<evidence type="ECO:0000256" key="2">
    <source>
        <dbReference type="SAM" id="Phobius"/>
    </source>
</evidence>
<evidence type="ECO:0000313" key="4">
    <source>
        <dbReference type="EMBL" id="KAA6182482.1"/>
    </source>
</evidence>
<feature type="compositionally biased region" description="Basic and acidic residues" evidence="1">
    <location>
        <begin position="337"/>
        <end position="351"/>
    </location>
</feature>
<organism evidence="4 5">
    <name type="scientific">Thiohalocapsa marina</name>
    <dbReference type="NCBI Taxonomy" id="424902"/>
    <lineage>
        <taxon>Bacteria</taxon>
        <taxon>Pseudomonadati</taxon>
        <taxon>Pseudomonadota</taxon>
        <taxon>Gammaproteobacteria</taxon>
        <taxon>Chromatiales</taxon>
        <taxon>Chromatiaceae</taxon>
        <taxon>Thiohalocapsa</taxon>
    </lineage>
</organism>
<feature type="compositionally biased region" description="Low complexity" evidence="1">
    <location>
        <begin position="354"/>
        <end position="366"/>
    </location>
</feature>
<dbReference type="SUPFAM" id="SSF81606">
    <property type="entry name" value="PP2C-like"/>
    <property type="match status" value="1"/>
</dbReference>
<feature type="domain" description="PPM-type phosphatase" evidence="3">
    <location>
        <begin position="23"/>
        <end position="253"/>
    </location>
</feature>
<dbReference type="RefSeq" id="WP_150094765.1">
    <property type="nucleotide sequence ID" value="NZ_VWXX01000046.1"/>
</dbReference>
<feature type="compositionally biased region" description="Basic and acidic residues" evidence="1">
    <location>
        <begin position="389"/>
        <end position="404"/>
    </location>
</feature>